<organism evidence="2 3">
    <name type="scientific">Diversispora epigaea</name>
    <dbReference type="NCBI Taxonomy" id="1348612"/>
    <lineage>
        <taxon>Eukaryota</taxon>
        <taxon>Fungi</taxon>
        <taxon>Fungi incertae sedis</taxon>
        <taxon>Mucoromycota</taxon>
        <taxon>Glomeromycotina</taxon>
        <taxon>Glomeromycetes</taxon>
        <taxon>Diversisporales</taxon>
        <taxon>Diversisporaceae</taxon>
        <taxon>Diversispora</taxon>
    </lineage>
</organism>
<dbReference type="AlphaFoldDB" id="A0A397GGB8"/>
<keyword evidence="3" id="KW-1185">Reference proteome</keyword>
<proteinExistence type="predicted"/>
<protein>
    <submittedName>
        <fullName evidence="2">Uncharacterized protein</fullName>
    </submittedName>
</protein>
<dbReference type="EMBL" id="PQFF01000495">
    <property type="protein sequence ID" value="RHZ47150.1"/>
    <property type="molecule type" value="Genomic_DNA"/>
</dbReference>
<name>A0A397GGB8_9GLOM</name>
<gene>
    <name evidence="2" type="ORF">Glove_590g47</name>
</gene>
<dbReference type="Proteomes" id="UP000266861">
    <property type="component" value="Unassembled WGS sequence"/>
</dbReference>
<keyword evidence="1" id="KW-0812">Transmembrane</keyword>
<comment type="caution">
    <text evidence="2">The sequence shown here is derived from an EMBL/GenBank/DDBJ whole genome shotgun (WGS) entry which is preliminary data.</text>
</comment>
<accession>A0A397GGB8</accession>
<sequence length="90" mass="10469">MDIDSNILIAQNSSKLKFINDDTIFDTHETVTLHLFFRSPLVFIFDKLTYSSILADQGALCLHIVLNYIYISLIIFYSGFIFFIVYVIHK</sequence>
<keyword evidence="1" id="KW-1133">Transmembrane helix</keyword>
<feature type="transmembrane region" description="Helical" evidence="1">
    <location>
        <begin position="68"/>
        <end position="88"/>
    </location>
</feature>
<evidence type="ECO:0000313" key="3">
    <source>
        <dbReference type="Proteomes" id="UP000266861"/>
    </source>
</evidence>
<evidence type="ECO:0000313" key="2">
    <source>
        <dbReference type="EMBL" id="RHZ47150.1"/>
    </source>
</evidence>
<evidence type="ECO:0000256" key="1">
    <source>
        <dbReference type="SAM" id="Phobius"/>
    </source>
</evidence>
<keyword evidence="1" id="KW-0472">Membrane</keyword>
<reference evidence="2 3" key="1">
    <citation type="submission" date="2018-08" db="EMBL/GenBank/DDBJ databases">
        <title>Genome and evolution of the arbuscular mycorrhizal fungus Diversispora epigaea (formerly Glomus versiforme) and its bacterial endosymbionts.</title>
        <authorList>
            <person name="Sun X."/>
            <person name="Fei Z."/>
            <person name="Harrison M."/>
        </authorList>
    </citation>
    <scope>NUCLEOTIDE SEQUENCE [LARGE SCALE GENOMIC DNA]</scope>
    <source>
        <strain evidence="2 3">IT104</strain>
    </source>
</reference>